<dbReference type="AlphaFoldDB" id="A0A9Y1BLD2"/>
<dbReference type="EMBL" id="CP084166">
    <property type="protein sequence ID" value="UJG40987.1"/>
    <property type="molecule type" value="Genomic_DNA"/>
</dbReference>
<dbReference type="PROSITE" id="PS50005">
    <property type="entry name" value="TPR"/>
    <property type="match status" value="1"/>
</dbReference>
<evidence type="ECO:0000313" key="2">
    <source>
        <dbReference type="EMBL" id="UJG40987.1"/>
    </source>
</evidence>
<protein>
    <recommendedName>
        <fullName evidence="3">MalT-like TPR region domain-containing protein</fullName>
    </recommendedName>
</protein>
<proteinExistence type="predicted"/>
<gene>
    <name evidence="2" type="ORF">K9W45_00670</name>
</gene>
<evidence type="ECO:0000256" key="1">
    <source>
        <dbReference type="PROSITE-ProRule" id="PRU00339"/>
    </source>
</evidence>
<dbReference type="SUPFAM" id="SSF48452">
    <property type="entry name" value="TPR-like"/>
    <property type="match status" value="1"/>
</dbReference>
<organism evidence="2">
    <name type="scientific">Candidatus Heimdallarchaeum aukensis</name>
    <dbReference type="NCBI Taxonomy" id="2876573"/>
    <lineage>
        <taxon>Archaea</taxon>
        <taxon>Promethearchaeati</taxon>
        <taxon>Candidatus Heimdallarchaeota</taxon>
        <taxon>Candidatus Heimdallarchaeia (ex Rinke et al. 2021) (nom. nud.)</taxon>
        <taxon>Candidatus Heimdallarchaeales</taxon>
        <taxon>Candidatus Heimdallarchaeaceae</taxon>
        <taxon>Candidatus Heimdallarchaeum</taxon>
    </lineage>
</organism>
<evidence type="ECO:0008006" key="3">
    <source>
        <dbReference type="Google" id="ProtNLM"/>
    </source>
</evidence>
<keyword evidence="1" id="KW-0802">TPR repeat</keyword>
<accession>A0A9Y1BLD2</accession>
<name>A0A9Y1BLD2_9ARCH</name>
<reference evidence="2" key="1">
    <citation type="journal article" date="2022" name="Nat. Microbiol.">
        <title>Unique mobile elements and scalable gene flow at the prokaryote-eukaryote boundary revealed by circularized Asgard archaea genomes.</title>
        <authorList>
            <person name="Wu F."/>
            <person name="Speth D.R."/>
            <person name="Philosof A."/>
            <person name="Cremiere A."/>
            <person name="Narayanan A."/>
            <person name="Barco R.A."/>
            <person name="Connon S.A."/>
            <person name="Amend J.P."/>
            <person name="Antoshechkin I.A."/>
            <person name="Orphan V.J."/>
        </authorList>
    </citation>
    <scope>NUCLEOTIDE SEQUENCE</scope>
    <source>
        <strain evidence="2">PM71</strain>
    </source>
</reference>
<dbReference type="Gene3D" id="1.25.40.10">
    <property type="entry name" value="Tetratricopeptide repeat domain"/>
    <property type="match status" value="1"/>
</dbReference>
<dbReference type="Proteomes" id="UP001201020">
    <property type="component" value="Chromosome"/>
</dbReference>
<feature type="repeat" description="TPR" evidence="1">
    <location>
        <begin position="258"/>
        <end position="291"/>
    </location>
</feature>
<dbReference type="InterPro" id="IPR019734">
    <property type="entry name" value="TPR_rpt"/>
</dbReference>
<dbReference type="SMART" id="SM00028">
    <property type="entry name" value="TPR"/>
    <property type="match status" value="3"/>
</dbReference>
<sequence length="687" mass="80808">MSHILKQNVKIPKEILPFYKLFNDYEKEQFQKLSSLNQMSNLNEIGTLLLDIFNKEIEHTSYFMLALGRILYHTSDMLNLENIYKETDSAEIGLWYAFLRIISSDDVRKEEILLDQLKEKLNYSLLHLLWTIVELNFYVYSGNQFNFRETKDIIINRFLVEDIENREKHKVIFKLFYSYILIIEINLNFLQNHISYAKDLLIHASDIIVTLEDRILESMQLRLSALIELRKNNFSTAQHLFLRSLALADMLKEIRFAIQVNSEIGDLYLQMGHVKDAKLFYDKSLELLKKHVPYDSSLQGILLSKIADYYFVNEKFQKSLDLLDEALSFFKVDNNFSFQIKLKYIEYLLNLKKVNKAESLLVSSFQKKDNYLYLQNQSFCLYLRGFIEFLKKNFGKAQSFLYEAIGIADRTGDEWTSSKSLVLLLILLLLKYNLASKVDDIVEADKCVDDIITFLEEKAKFKELAQIYLIRAKIRKILLDFETSLFLLKTGENIARQYYPELITKYEENIDEISRLLNFENIAETETPSIDFKEDIDTIFQILIRQTKKLGSPIESITIAVLIFHSSGIPVRTYRSEELYISDDMIFGGFVSAIRHLLDELFYSQESKSLSVDHGQYKLLIEFYKNLFSIVILTVRDSFLLRRKMHQLVSFVASKDLFKEKYFGKIDELALRDIDSFVEKLFKVKKN</sequence>
<dbReference type="InterPro" id="IPR011990">
    <property type="entry name" value="TPR-like_helical_dom_sf"/>
</dbReference>